<dbReference type="Pfam" id="PF24140">
    <property type="entry name" value="TPR_TNPO3_IPO13_3rd"/>
    <property type="match status" value="1"/>
</dbReference>
<organism evidence="8 9">
    <name type="scientific">Aspergillus pseudonomiae</name>
    <dbReference type="NCBI Taxonomy" id="1506151"/>
    <lineage>
        <taxon>Eukaryota</taxon>
        <taxon>Fungi</taxon>
        <taxon>Dikarya</taxon>
        <taxon>Ascomycota</taxon>
        <taxon>Pezizomycotina</taxon>
        <taxon>Eurotiomycetes</taxon>
        <taxon>Eurotiomycetidae</taxon>
        <taxon>Eurotiales</taxon>
        <taxon>Aspergillaceae</taxon>
        <taxon>Aspergillus</taxon>
        <taxon>Aspergillus subgen. Circumdati</taxon>
    </lineage>
</organism>
<dbReference type="Gene3D" id="1.25.10.10">
    <property type="entry name" value="Leucine-rich Repeat Variant"/>
    <property type="match status" value="1"/>
</dbReference>
<keyword evidence="3" id="KW-0813">Transport</keyword>
<dbReference type="Pfam" id="PF03810">
    <property type="entry name" value="IBN_N"/>
    <property type="match status" value="1"/>
</dbReference>
<evidence type="ECO:0000259" key="7">
    <source>
        <dbReference type="PROSITE" id="PS50166"/>
    </source>
</evidence>
<dbReference type="EMBL" id="ML736931">
    <property type="protein sequence ID" value="KAE8397028.1"/>
    <property type="molecule type" value="Genomic_DNA"/>
</dbReference>
<comment type="similarity">
    <text evidence="2">Belongs to the importin beta family.</text>
</comment>
<keyword evidence="5" id="KW-0539">Nucleus</keyword>
<comment type="subcellular location">
    <subcellularLocation>
        <location evidence="1">Nucleus</location>
    </subcellularLocation>
</comment>
<evidence type="ECO:0000256" key="1">
    <source>
        <dbReference type="ARBA" id="ARBA00004123"/>
    </source>
</evidence>
<dbReference type="InterPro" id="IPR018306">
    <property type="entry name" value="Phage_T5_Orf172_DNA-bd"/>
</dbReference>
<dbReference type="InterPro" id="IPR057942">
    <property type="entry name" value="TPR_TNPO3_IPO13_3rd"/>
</dbReference>
<gene>
    <name evidence="8" type="ORF">BDV37DRAFT_277228</name>
</gene>
<evidence type="ECO:0000256" key="4">
    <source>
        <dbReference type="ARBA" id="ARBA00022927"/>
    </source>
</evidence>
<feature type="compositionally biased region" description="Polar residues" evidence="6">
    <location>
        <begin position="1337"/>
        <end position="1357"/>
    </location>
</feature>
<dbReference type="GO" id="GO:0005737">
    <property type="term" value="C:cytoplasm"/>
    <property type="evidence" value="ECO:0007669"/>
    <property type="project" value="TreeGrafter"/>
</dbReference>
<evidence type="ECO:0000313" key="9">
    <source>
        <dbReference type="Proteomes" id="UP000325579"/>
    </source>
</evidence>
<dbReference type="GO" id="GO:0031267">
    <property type="term" value="F:small GTPase binding"/>
    <property type="evidence" value="ECO:0007669"/>
    <property type="project" value="InterPro"/>
</dbReference>
<dbReference type="PANTHER" id="PTHR12363">
    <property type="entry name" value="TRANSPORTIN 3 AND IMPORTIN 13"/>
    <property type="match status" value="1"/>
</dbReference>
<dbReference type="GeneID" id="43670400"/>
<feature type="region of interest" description="Disordered" evidence="6">
    <location>
        <begin position="1091"/>
        <end position="1132"/>
    </location>
</feature>
<evidence type="ECO:0000313" key="8">
    <source>
        <dbReference type="EMBL" id="KAE8397028.1"/>
    </source>
</evidence>
<feature type="compositionally biased region" description="Polar residues" evidence="6">
    <location>
        <begin position="1102"/>
        <end position="1115"/>
    </location>
</feature>
<dbReference type="SMART" id="SM00974">
    <property type="entry name" value="T5orf172"/>
    <property type="match status" value="1"/>
</dbReference>
<evidence type="ECO:0000256" key="2">
    <source>
        <dbReference type="ARBA" id="ARBA00007991"/>
    </source>
</evidence>
<reference evidence="8 9" key="1">
    <citation type="submission" date="2019-04" db="EMBL/GenBank/DDBJ databases">
        <authorList>
            <consortium name="DOE Joint Genome Institute"/>
            <person name="Mondo S."/>
            <person name="Kjaerbolling I."/>
            <person name="Vesth T."/>
            <person name="Frisvad J.C."/>
            <person name="Nybo J.L."/>
            <person name="Theobald S."/>
            <person name="Kildgaard S."/>
            <person name="Isbrandt T."/>
            <person name="Kuo A."/>
            <person name="Sato A."/>
            <person name="Lyhne E.K."/>
            <person name="Kogle M.E."/>
            <person name="Wiebenga A."/>
            <person name="Kun R.S."/>
            <person name="Lubbers R.J."/>
            <person name="Makela M.R."/>
            <person name="Barry K."/>
            <person name="Chovatia M."/>
            <person name="Clum A."/>
            <person name="Daum C."/>
            <person name="Haridas S."/>
            <person name="He G."/>
            <person name="LaButti K."/>
            <person name="Lipzen A."/>
            <person name="Riley R."/>
            <person name="Salamov A."/>
            <person name="Simmons B.A."/>
            <person name="Magnuson J.K."/>
            <person name="Henrissat B."/>
            <person name="Mortensen U.H."/>
            <person name="Larsen T.O."/>
            <person name="Devries R.P."/>
            <person name="Grigoriev I.V."/>
            <person name="Machida M."/>
            <person name="Baker S.E."/>
            <person name="Andersen M.R."/>
            <person name="Cantor M.N."/>
            <person name="Hua S.X."/>
        </authorList>
    </citation>
    <scope>NUCLEOTIDE SEQUENCE [LARGE SCALE GENOMIC DNA]</scope>
    <source>
        <strain evidence="8 9">CBS 119388</strain>
    </source>
</reference>
<dbReference type="PANTHER" id="PTHR12363:SF33">
    <property type="entry name" value="IMPORTIN-13"/>
    <property type="match status" value="1"/>
</dbReference>
<dbReference type="GO" id="GO:0006606">
    <property type="term" value="P:protein import into nucleus"/>
    <property type="evidence" value="ECO:0007669"/>
    <property type="project" value="TreeGrafter"/>
</dbReference>
<dbReference type="GO" id="GO:0005634">
    <property type="term" value="C:nucleus"/>
    <property type="evidence" value="ECO:0007669"/>
    <property type="project" value="UniProtKB-SubCell"/>
</dbReference>
<proteinExistence type="inferred from homology"/>
<dbReference type="OrthoDB" id="2016913at2759"/>
<sequence length="1455" mass="163189">MSVDVPGQSSDAQVLINEARTLVSQLYDPANTGNPAKIKAIQEHLQILQKGPQAWLIANNLLSDESTDLRFFGALTFTVKINQDWQQLNEDEARELLGRLIDHYVLLVNEGERPLVVRKLASSLATIFLKPNAPWNHAIWNLAASLANGKHLSEEQCQSFDLQGAVLPAMSERQVVSLLYFSNILAEEINRWSPESRRNRDSNRASENIKHAFLLVEFVLRHMLQQESSGHSISDGAPGVEAINSYQSWALVRNALQLRDTIRATQLAPATDYVIQSLNVPSLSKTAMQVLVELIDWRDSIFSQEHVYSILEYIISDLGTAHIASIMDADFEDENMTFLELLLAYAALKQRELLIQPLNPDHEKVLALLHTLFKAPGYAAVDESASPLVLEWWTEVADDLQEIYLDTEEKEGLDPAKHNLARAAMDCFEKLKYPSPEELQEWGDDDRSEFGAFRRDVCDFLLAIYPMLGVELVQVFQERAKSSLVQQDWRTFEAAIFCMAQLSEAVDENQHADECLNAIFFCDEFARLCTGDIAMIPDKPRQTLVDMLGQYQSYFERTHALLPRVLTFLFASLDVASCASVASKSISHLCKSCRNALTFELPAFMDQFERFRFKPTATASTMEKVLEGIAAIIQTLPTDNEKAQFLERILKFFQEQAELARDEASRGLVEPARYVTIIEAACDILKAGFTENSGPYVFPPTVTVNFVKSIPLGSAGTDMVMGTASAFLASHSAHPQRIREETVALIVHVYETFCWMHEKPEFYDPEVANSGIDFLTRLLPKYYPFLFTLTAVPQESNQPGTGHVDGAPQRPPVLQAILNFTLLSLQGPEPLPLRSASQFWVGVLNLPNEEEAVQRALRDSIPALCRILASQVAGRCARSDLEHLCEVLRRLIFKQQGLARPHLASTLADVCNDQTNHNQSPAVSPEERQRFLASLLVARGAKAQTSQLTRSFWVKCRGSGFDYIGFGTDIMPVFANSPEALSNVTRTDSLDPATTCKGVTGNGRPCRRALASTDVMYCWQHKDQDVPVPNGTGNKPNTSQINPRSSIDTLMERLNINDPQDNTNKYRPLKKKKKTKRTLCCCFEIIEEDEPLPPRPVRPSGRPQSMQQVPSSAPQRPQKGGWVPPTVSPETNTALTEELAKPLSEKDEPGYIYIFWVTPADSSRSMPPPTDVASSLFSKHERGSNAIQKARDLNALASKPTEFSPGTIRLKIGRANNVQRRMNEWTRQCSHHITLIRYYPYTPSSPRPSNGPAPELGRKVPYVHRVERLVHLELDDYKVRDMGKCEECGREHQEWFEIKADKEAIRGVDECIRRWKGREEKKTLQSLSPSTSRSPSKATPLSPSTTQPKTRFPTTKTTHPHPQRQNPKTLVPITTGASTKTATQEYSATASDATITAPATNNPIGTHEQTNCARSKVAITGCACRKSRTVETTEFRRSVWRKKRVERKDPGSFYW</sequence>
<dbReference type="InterPro" id="IPR011989">
    <property type="entry name" value="ARM-like"/>
</dbReference>
<dbReference type="InterPro" id="IPR051345">
    <property type="entry name" value="Importin_beta-like_NTR"/>
</dbReference>
<accession>A0A5N7CTQ2</accession>
<keyword evidence="4" id="KW-0653">Protein transport</keyword>
<keyword evidence="9" id="KW-1185">Reference proteome</keyword>
<feature type="domain" description="Importin N-terminal" evidence="7">
    <location>
        <begin position="41"/>
        <end position="126"/>
    </location>
</feature>
<dbReference type="Proteomes" id="UP000325579">
    <property type="component" value="Unassembled WGS sequence"/>
</dbReference>
<dbReference type="RefSeq" id="XP_031934347.1">
    <property type="nucleotide sequence ID" value="XM_032085709.1"/>
</dbReference>
<evidence type="ECO:0000256" key="3">
    <source>
        <dbReference type="ARBA" id="ARBA00022448"/>
    </source>
</evidence>
<evidence type="ECO:0000256" key="6">
    <source>
        <dbReference type="SAM" id="MobiDB-lite"/>
    </source>
</evidence>
<dbReference type="PROSITE" id="PS50166">
    <property type="entry name" value="IMPORTIN_B_NT"/>
    <property type="match status" value="1"/>
</dbReference>
<evidence type="ECO:0000256" key="5">
    <source>
        <dbReference type="ARBA" id="ARBA00023242"/>
    </source>
</evidence>
<feature type="region of interest" description="Disordered" evidence="6">
    <location>
        <begin position="1320"/>
        <end position="1371"/>
    </location>
</feature>
<feature type="compositionally biased region" description="Low complexity" evidence="6">
    <location>
        <begin position="1324"/>
        <end position="1336"/>
    </location>
</feature>
<dbReference type="InterPro" id="IPR001494">
    <property type="entry name" value="Importin-beta_N"/>
</dbReference>
<name>A0A5N7CTQ2_9EURO</name>
<dbReference type="Pfam" id="PF10544">
    <property type="entry name" value="T5orf172"/>
    <property type="match status" value="1"/>
</dbReference>
<dbReference type="SUPFAM" id="SSF48371">
    <property type="entry name" value="ARM repeat"/>
    <property type="match status" value="1"/>
</dbReference>
<protein>
    <submittedName>
        <fullName evidence="8">Armadillo-type protein</fullName>
    </submittedName>
</protein>
<dbReference type="InterPro" id="IPR016024">
    <property type="entry name" value="ARM-type_fold"/>
</dbReference>